<dbReference type="Proteomes" id="UP000051256">
    <property type="component" value="Unassembled WGS sequence"/>
</dbReference>
<comment type="similarity">
    <text evidence="2 11">Belongs to the HsdR family.</text>
</comment>
<evidence type="ECO:0000256" key="9">
    <source>
        <dbReference type="ARBA" id="ARBA00022840"/>
    </source>
</evidence>
<dbReference type="SMART" id="SM00487">
    <property type="entry name" value="DEXDc"/>
    <property type="match status" value="1"/>
</dbReference>
<proteinExistence type="inferred from homology"/>
<protein>
    <recommendedName>
        <fullName evidence="11">Type I restriction enzyme endonuclease subunit</fullName>
        <shortName evidence="11">R protein</shortName>
        <ecNumber evidence="11">3.1.21.3</ecNumber>
    </recommendedName>
    <alternativeName>
        <fullName evidence="11">Type-1 restriction enzyme R protein</fullName>
    </alternativeName>
</protein>
<sequence>MTDMKDSKEVSQVAKEVESEAQLEDRFMQQLAKQGYQTIQIDKEADLINHFRRILNQRNQVNLKDEELTDTEFSRVMNELVGSKTLFEIAQLLRGSDIQPAGKISIQRDDGSNVYLEFFDGRVVENNIFEVTHQVTVNARYTNRYDVTILVNGLPLVQVELKRRGGDFEEAFHQIIRYRNDSFRNLYRFVQIFVVSDGVDTRYFANGDGNLNANFMFYWTDEENNWLNDITDFTASFLSKSRLHSMISKYTVFDHSNDSIMIMRPYQVYAVEAIVNQAQNHPDKNGYVWHTTGSGKTITAFKASQILTRETDAEKVIFLIDRSDLDIQTAKNFNAYSAQSTTNEPAIDQTNSTASLVRQLQASDTPLIISTIQKMNTAVKEDSSYRKLLTEFHDKHVIFIEDEAHRSQFGDMRKNINQWFANSQHFGFTGTPIFAENVGQDGRTTESLYDEELHHYLIKDAIRDHNVLGFSVQYINTLKGKADFSAEEINEKVAKINTAEVFEADERIQLVTKHILMNHGQLTKNGHYNAIFTVPSTEIALKYYQAFKQLDPNHELKVTTIFTWVANEENAVEKQDQAIKSSRLGLDQVIADYNEQYGTEFSTDTFSEYFADVSKRMKEHNDQSPDSNIDILIVVNMFLTGFDSKRLATLYVDKNLQYQGLIQAFSRTNRVETDSKPSGNIVSYRNLKAATDQAVTLYSAGSKEDFYVKSYDELAAELRPAIATLVTITPDAKAVDELFNQGDSAIKTFVLAFREVLRIHNKIRVYEDFKWDNFAADGLNAQLMADFQSKYVDAYRYLQRNREQPEAASILEDINFEIELLETDRIDVDYIINLVKAIDLDSQANRQSDSKRIKQMLNDTNDLKLRSKADLIAAFLDSVVPNLPDNANVGDELNQFLAQRRKLEVNDFAEENKLPAQLINSEIDDYDFYGHTNPRRVTEELNKAGYGFKEKVSLSKKIKSFVLQTVERFTMS</sequence>
<comment type="function">
    <text evidence="11">Subunit R is required for both nuclease and ATPase activities, but not for modification.</text>
</comment>
<evidence type="ECO:0000256" key="2">
    <source>
        <dbReference type="ARBA" id="ARBA00008598"/>
    </source>
</evidence>
<reference evidence="13 14" key="1">
    <citation type="journal article" date="2015" name="Genome Announc.">
        <title>Expanding the biotechnology potential of lactobacilli through comparative genomics of 213 strains and associated genera.</title>
        <authorList>
            <person name="Sun Z."/>
            <person name="Harris H.M."/>
            <person name="McCann A."/>
            <person name="Guo C."/>
            <person name="Argimon S."/>
            <person name="Zhang W."/>
            <person name="Yang X."/>
            <person name="Jeffery I.B."/>
            <person name="Cooney J.C."/>
            <person name="Kagawa T.F."/>
            <person name="Liu W."/>
            <person name="Song Y."/>
            <person name="Salvetti E."/>
            <person name="Wrobel A."/>
            <person name="Rasinkangas P."/>
            <person name="Parkhill J."/>
            <person name="Rea M.C."/>
            <person name="O'Sullivan O."/>
            <person name="Ritari J."/>
            <person name="Douillard F.P."/>
            <person name="Paul Ross R."/>
            <person name="Yang R."/>
            <person name="Briner A.E."/>
            <person name="Felis G.E."/>
            <person name="de Vos W.M."/>
            <person name="Barrangou R."/>
            <person name="Klaenhammer T.R."/>
            <person name="Caufield P.W."/>
            <person name="Cui Y."/>
            <person name="Zhang H."/>
            <person name="O'Toole P.W."/>
        </authorList>
    </citation>
    <scope>NUCLEOTIDE SEQUENCE [LARGE SCALE GENOMIC DNA]</scope>
    <source>
        <strain evidence="13 14">DSM 24302</strain>
    </source>
</reference>
<dbReference type="Gene3D" id="3.40.50.300">
    <property type="entry name" value="P-loop containing nucleotide triphosphate hydrolases"/>
    <property type="match status" value="2"/>
</dbReference>
<organism evidence="13 14">
    <name type="scientific">Lentilactobacillus senioris DSM 24302 = JCM 17472</name>
    <dbReference type="NCBI Taxonomy" id="1423802"/>
    <lineage>
        <taxon>Bacteria</taxon>
        <taxon>Bacillati</taxon>
        <taxon>Bacillota</taxon>
        <taxon>Bacilli</taxon>
        <taxon>Lactobacillales</taxon>
        <taxon>Lactobacillaceae</taxon>
        <taxon>Lentilactobacillus</taxon>
    </lineage>
</organism>
<evidence type="ECO:0000256" key="11">
    <source>
        <dbReference type="RuleBase" id="RU364115"/>
    </source>
</evidence>
<evidence type="ECO:0000256" key="1">
    <source>
        <dbReference type="ARBA" id="ARBA00000851"/>
    </source>
</evidence>
<dbReference type="SUPFAM" id="SSF52540">
    <property type="entry name" value="P-loop containing nucleoside triphosphate hydrolases"/>
    <property type="match status" value="1"/>
</dbReference>
<gene>
    <name evidence="13" type="ORF">FC56_GL000957</name>
</gene>
<dbReference type="EMBL" id="AYZR01000009">
    <property type="protein sequence ID" value="KRM93291.1"/>
    <property type="molecule type" value="Genomic_DNA"/>
</dbReference>
<dbReference type="CDD" id="cd18800">
    <property type="entry name" value="SF2_C_EcoR124I-like"/>
    <property type="match status" value="1"/>
</dbReference>
<dbReference type="InterPro" id="IPR022625">
    <property type="entry name" value="TypeI_RM_Rsu_C"/>
</dbReference>
<dbReference type="PANTHER" id="PTHR30195">
    <property type="entry name" value="TYPE I SITE-SPECIFIC DEOXYRIBONUCLEASE PROTEIN SUBUNIT M AND R"/>
    <property type="match status" value="1"/>
</dbReference>
<evidence type="ECO:0000313" key="13">
    <source>
        <dbReference type="EMBL" id="KRM93291.1"/>
    </source>
</evidence>
<dbReference type="STRING" id="1423802.FC56_GL000957"/>
<keyword evidence="9 11" id="KW-0067">ATP-binding</keyword>
<evidence type="ECO:0000313" key="14">
    <source>
        <dbReference type="Proteomes" id="UP000051256"/>
    </source>
</evidence>
<evidence type="ECO:0000256" key="10">
    <source>
        <dbReference type="ARBA" id="ARBA00023125"/>
    </source>
</evidence>
<dbReference type="Pfam" id="PF04313">
    <property type="entry name" value="HSDR_N"/>
    <property type="match status" value="1"/>
</dbReference>
<dbReference type="InterPro" id="IPR004473">
    <property type="entry name" value="Restrct_endonuc_typeI_HsdR"/>
</dbReference>
<name>A0A0R2CYV7_9LACO</name>
<dbReference type="InterPro" id="IPR027417">
    <property type="entry name" value="P-loop_NTPase"/>
</dbReference>
<dbReference type="NCBIfam" id="TIGR00348">
    <property type="entry name" value="hsdR"/>
    <property type="match status" value="1"/>
</dbReference>
<keyword evidence="4" id="KW-0540">Nuclease</keyword>
<evidence type="ECO:0000256" key="5">
    <source>
        <dbReference type="ARBA" id="ARBA00022741"/>
    </source>
</evidence>
<dbReference type="EC" id="3.1.21.3" evidence="11"/>
<dbReference type="InterPro" id="IPR055180">
    <property type="entry name" value="HsdR_RecA-like_helicase_dom_2"/>
</dbReference>
<evidence type="ECO:0000256" key="6">
    <source>
        <dbReference type="ARBA" id="ARBA00022747"/>
    </source>
</evidence>
<dbReference type="InterPro" id="IPR014001">
    <property type="entry name" value="Helicase_ATP-bd"/>
</dbReference>
<keyword evidence="5 11" id="KW-0547">Nucleotide-binding</keyword>
<dbReference type="GO" id="GO:0003677">
    <property type="term" value="F:DNA binding"/>
    <property type="evidence" value="ECO:0007669"/>
    <property type="project" value="UniProtKB-KW"/>
</dbReference>
<comment type="caution">
    <text evidence="13">The sequence shown here is derived from an EMBL/GenBank/DDBJ whole genome shotgun (WGS) entry which is preliminary data.</text>
</comment>
<dbReference type="Gene3D" id="3.90.1570.50">
    <property type="match status" value="1"/>
</dbReference>
<dbReference type="GO" id="GO:0009307">
    <property type="term" value="P:DNA restriction-modification system"/>
    <property type="evidence" value="ECO:0007669"/>
    <property type="project" value="UniProtKB-KW"/>
</dbReference>
<dbReference type="AlphaFoldDB" id="A0A0R2CYV7"/>
<dbReference type="GO" id="GO:0009035">
    <property type="term" value="F:type I site-specific deoxyribonuclease activity"/>
    <property type="evidence" value="ECO:0007669"/>
    <property type="project" value="UniProtKB-EC"/>
</dbReference>
<dbReference type="InterPro" id="IPR007409">
    <property type="entry name" value="Restrct_endonuc_type1_HsdR_N"/>
</dbReference>
<comment type="subunit">
    <text evidence="3 11">The type I restriction/modification system is composed of three polypeptides R, M and S.</text>
</comment>
<dbReference type="Pfam" id="PF18766">
    <property type="entry name" value="SWI2_SNF2"/>
    <property type="match status" value="1"/>
</dbReference>
<dbReference type="InterPro" id="IPR051268">
    <property type="entry name" value="Type-I_R_enzyme_R_subunit"/>
</dbReference>
<accession>A0A0R2CYV7</accession>
<dbReference type="Pfam" id="PF12008">
    <property type="entry name" value="EcoR124_C"/>
    <property type="match status" value="1"/>
</dbReference>
<dbReference type="Pfam" id="PF22679">
    <property type="entry name" value="T1R_D3-like"/>
    <property type="match status" value="1"/>
</dbReference>
<evidence type="ECO:0000259" key="12">
    <source>
        <dbReference type="SMART" id="SM00487"/>
    </source>
</evidence>
<dbReference type="PATRIC" id="fig|1423802.4.peg.970"/>
<keyword evidence="14" id="KW-1185">Reference proteome</keyword>
<dbReference type="CDD" id="cd22332">
    <property type="entry name" value="HsdR_N"/>
    <property type="match status" value="1"/>
</dbReference>
<keyword evidence="6 11" id="KW-0680">Restriction system</keyword>
<keyword evidence="7" id="KW-0255">Endonuclease</keyword>
<keyword evidence="8 11" id="KW-0378">Hydrolase</keyword>
<evidence type="ECO:0000256" key="4">
    <source>
        <dbReference type="ARBA" id="ARBA00022722"/>
    </source>
</evidence>
<feature type="domain" description="Helicase ATP-binding" evidence="12">
    <location>
        <begin position="259"/>
        <end position="456"/>
    </location>
</feature>
<keyword evidence="10 11" id="KW-0238">DNA-binding</keyword>
<comment type="catalytic activity">
    <reaction evidence="1 11">
        <text>Endonucleolytic cleavage of DNA to give random double-stranded fragments with terminal 5'-phosphates, ATP is simultaneously hydrolyzed.</text>
        <dbReference type="EC" id="3.1.21.3"/>
    </reaction>
</comment>
<evidence type="ECO:0000256" key="3">
    <source>
        <dbReference type="ARBA" id="ARBA00011296"/>
    </source>
</evidence>
<evidence type="ECO:0000256" key="8">
    <source>
        <dbReference type="ARBA" id="ARBA00022801"/>
    </source>
</evidence>
<dbReference type="GO" id="GO:0005524">
    <property type="term" value="F:ATP binding"/>
    <property type="evidence" value="ECO:0007669"/>
    <property type="project" value="UniProtKB-KW"/>
</dbReference>
<dbReference type="PANTHER" id="PTHR30195:SF16">
    <property type="entry name" value="TYPE I RESTRICTION ENZYME ENDONUCLEASE SUBUNIT"/>
    <property type="match status" value="1"/>
</dbReference>
<dbReference type="InterPro" id="IPR040980">
    <property type="entry name" value="SWI2_SNF2"/>
</dbReference>
<evidence type="ECO:0000256" key="7">
    <source>
        <dbReference type="ARBA" id="ARBA00022759"/>
    </source>
</evidence>